<proteinExistence type="predicted"/>
<dbReference type="Proteomes" id="UP001081283">
    <property type="component" value="Unassembled WGS sequence"/>
</dbReference>
<dbReference type="Gene3D" id="1.10.287.1490">
    <property type="match status" value="1"/>
</dbReference>
<evidence type="ECO:0000313" key="3">
    <source>
        <dbReference type="Proteomes" id="UP001081283"/>
    </source>
</evidence>
<feature type="region of interest" description="Disordered" evidence="1">
    <location>
        <begin position="265"/>
        <end position="315"/>
    </location>
</feature>
<protein>
    <submittedName>
        <fullName evidence="2">Uncharacterized protein</fullName>
    </submittedName>
</protein>
<gene>
    <name evidence="2" type="ORF">OEG82_20780</name>
</gene>
<organism evidence="2 3">
    <name type="scientific">Hoeflea ulvae</name>
    <dbReference type="NCBI Taxonomy" id="2983764"/>
    <lineage>
        <taxon>Bacteria</taxon>
        <taxon>Pseudomonadati</taxon>
        <taxon>Pseudomonadota</taxon>
        <taxon>Alphaproteobacteria</taxon>
        <taxon>Hyphomicrobiales</taxon>
        <taxon>Rhizobiaceae</taxon>
        <taxon>Hoeflea</taxon>
    </lineage>
</organism>
<evidence type="ECO:0000256" key="1">
    <source>
        <dbReference type="SAM" id="MobiDB-lite"/>
    </source>
</evidence>
<sequence length="401" mass="44356">MIEFVLLFALGFLAAALVALIAAPIIQRRVVKLTERRIRASVPLSAAEIRAEKDMARAAFAAETARLSVDLKHNREQLTQSVARSARLSNDLVALRSEKISVEKAVEEREADIRDLHAKLNERDTTIATLTGNFSDAARLSEALKRELAARDDKINRLGAELEELRIDLVTLDTEAENFKSQIRELRDERNALRDSLTKAGTANRDLEIRLKNHDERLAQTQEKLAKTITALTDRENALDRRVAEVERFRQKNRELSDEMRALKKQGTTNSAARQQAAEQPPAALVSSNEAPVTAPDESDEPAEDAALHEELPEAEKIDRLRARQAALAERLLKADKNGNDAALRREIAVVAAMMVELTAARDGSTSPIHAILKGSEDPSLSGRSDPSLATRARELLVSSR</sequence>
<keyword evidence="3" id="KW-1185">Reference proteome</keyword>
<feature type="compositionally biased region" description="Basic and acidic residues" evidence="1">
    <location>
        <begin position="306"/>
        <end position="315"/>
    </location>
</feature>
<dbReference type="RefSeq" id="WP_267614252.1">
    <property type="nucleotide sequence ID" value="NZ_JAOVZQ010000001.1"/>
</dbReference>
<reference evidence="2" key="1">
    <citation type="submission" date="2022-10" db="EMBL/GenBank/DDBJ databases">
        <title>Hoeflea sp. J2-29, isolated from marine algae.</title>
        <authorList>
            <person name="Kristyanto S."/>
            <person name="Kim J.M."/>
            <person name="Jeon C.O."/>
        </authorList>
    </citation>
    <scope>NUCLEOTIDE SEQUENCE</scope>
    <source>
        <strain evidence="2">J2-29</strain>
    </source>
</reference>
<comment type="caution">
    <text evidence="2">The sequence shown here is derived from an EMBL/GenBank/DDBJ whole genome shotgun (WGS) entry which is preliminary data.</text>
</comment>
<dbReference type="EMBL" id="JAOVZQ010000001">
    <property type="protein sequence ID" value="MCY0096426.1"/>
    <property type="molecule type" value="Genomic_DNA"/>
</dbReference>
<feature type="region of interest" description="Disordered" evidence="1">
    <location>
        <begin position="365"/>
        <end position="401"/>
    </location>
</feature>
<name>A0ABT3YKK8_9HYPH</name>
<evidence type="ECO:0000313" key="2">
    <source>
        <dbReference type="EMBL" id="MCY0096426.1"/>
    </source>
</evidence>
<feature type="compositionally biased region" description="Low complexity" evidence="1">
    <location>
        <begin position="272"/>
        <end position="284"/>
    </location>
</feature>
<accession>A0ABT3YKK8</accession>